<dbReference type="PANTHER" id="PTHR21421">
    <property type="entry name" value="GUSTATORY RECEPTOR"/>
    <property type="match status" value="1"/>
</dbReference>
<feature type="transmembrane region" description="Helical" evidence="8">
    <location>
        <begin position="159"/>
        <end position="181"/>
    </location>
</feature>
<comment type="caution">
    <text evidence="9">The sequence shown here is derived from an EMBL/GenBank/DDBJ whole genome shotgun (WGS) entry which is preliminary data.</text>
</comment>
<dbReference type="GO" id="GO:0008527">
    <property type="term" value="F:taste receptor activity"/>
    <property type="evidence" value="ECO:0007669"/>
    <property type="project" value="InterPro"/>
</dbReference>
<evidence type="ECO:0000256" key="7">
    <source>
        <dbReference type="ARBA" id="ARBA00023170"/>
    </source>
</evidence>
<dbReference type="EMBL" id="JALNTZ010000004">
    <property type="protein sequence ID" value="KAJ3654542.1"/>
    <property type="molecule type" value="Genomic_DNA"/>
</dbReference>
<comment type="subcellular location">
    <subcellularLocation>
        <location evidence="1">Cell membrane</location>
        <topology evidence="1">Multi-pass membrane protein</topology>
    </subcellularLocation>
</comment>
<dbReference type="GO" id="GO:0005886">
    <property type="term" value="C:plasma membrane"/>
    <property type="evidence" value="ECO:0007669"/>
    <property type="project" value="UniProtKB-SubCell"/>
</dbReference>
<keyword evidence="7" id="KW-0675">Receptor</keyword>
<keyword evidence="3" id="KW-1003">Cell membrane</keyword>
<reference evidence="9" key="1">
    <citation type="journal article" date="2023" name="G3 (Bethesda)">
        <title>Whole genome assemblies of Zophobas morio and Tenebrio molitor.</title>
        <authorList>
            <person name="Kaur S."/>
            <person name="Stinson S.A."/>
            <person name="diCenzo G.C."/>
        </authorList>
    </citation>
    <scope>NUCLEOTIDE SEQUENCE</scope>
    <source>
        <strain evidence="9">QUZm001</strain>
    </source>
</reference>
<evidence type="ECO:0000313" key="9">
    <source>
        <dbReference type="EMBL" id="KAJ3654542.1"/>
    </source>
</evidence>
<feature type="transmembrane region" description="Helical" evidence="8">
    <location>
        <begin position="187"/>
        <end position="205"/>
    </location>
</feature>
<feature type="transmembrane region" description="Helical" evidence="8">
    <location>
        <begin position="69"/>
        <end position="86"/>
    </location>
</feature>
<dbReference type="InterPro" id="IPR009318">
    <property type="entry name" value="Gustatory_rcpt"/>
</dbReference>
<feature type="transmembrane region" description="Helical" evidence="8">
    <location>
        <begin position="118"/>
        <end position="138"/>
    </location>
</feature>
<evidence type="ECO:0000256" key="2">
    <source>
        <dbReference type="ARBA" id="ARBA00005327"/>
    </source>
</evidence>
<evidence type="ECO:0008006" key="11">
    <source>
        <dbReference type="Google" id="ProtNLM"/>
    </source>
</evidence>
<keyword evidence="10" id="KW-1185">Reference proteome</keyword>
<evidence type="ECO:0000256" key="6">
    <source>
        <dbReference type="ARBA" id="ARBA00023136"/>
    </source>
</evidence>
<evidence type="ECO:0000256" key="4">
    <source>
        <dbReference type="ARBA" id="ARBA00022692"/>
    </source>
</evidence>
<feature type="transmembrane region" description="Helical" evidence="8">
    <location>
        <begin position="36"/>
        <end position="57"/>
    </location>
</feature>
<keyword evidence="5 8" id="KW-1133">Transmembrane helix</keyword>
<feature type="transmembrane region" description="Helical" evidence="8">
    <location>
        <begin position="249"/>
        <end position="270"/>
    </location>
</feature>
<feature type="transmembrane region" description="Helical" evidence="8">
    <location>
        <begin position="282"/>
        <end position="303"/>
    </location>
</feature>
<evidence type="ECO:0000256" key="1">
    <source>
        <dbReference type="ARBA" id="ARBA00004651"/>
    </source>
</evidence>
<name>A0AA38IDF8_9CUCU</name>
<organism evidence="9 10">
    <name type="scientific">Zophobas morio</name>
    <dbReference type="NCBI Taxonomy" id="2755281"/>
    <lineage>
        <taxon>Eukaryota</taxon>
        <taxon>Metazoa</taxon>
        <taxon>Ecdysozoa</taxon>
        <taxon>Arthropoda</taxon>
        <taxon>Hexapoda</taxon>
        <taxon>Insecta</taxon>
        <taxon>Pterygota</taxon>
        <taxon>Neoptera</taxon>
        <taxon>Endopterygota</taxon>
        <taxon>Coleoptera</taxon>
        <taxon>Polyphaga</taxon>
        <taxon>Cucujiformia</taxon>
        <taxon>Tenebrionidae</taxon>
        <taxon>Zophobas</taxon>
    </lineage>
</organism>
<keyword evidence="6 8" id="KW-0472">Membrane</keyword>
<comment type="similarity">
    <text evidence="2">Belongs to the insect chemoreceptor superfamily. Gustatory receptor (GR) family. Gr5a subfamily.</text>
</comment>
<evidence type="ECO:0000256" key="3">
    <source>
        <dbReference type="ARBA" id="ARBA00022475"/>
    </source>
</evidence>
<dbReference type="Pfam" id="PF06151">
    <property type="entry name" value="Trehalose_recp"/>
    <property type="match status" value="2"/>
</dbReference>
<dbReference type="AlphaFoldDB" id="A0AA38IDF8"/>
<gene>
    <name evidence="9" type="ORF">Zmor_013721</name>
</gene>
<proteinExistence type="inferred from homology"/>
<dbReference type="PANTHER" id="PTHR21421:SF29">
    <property type="entry name" value="GUSTATORY RECEPTOR 5A FOR TREHALOSE-RELATED"/>
    <property type="match status" value="1"/>
</dbReference>
<evidence type="ECO:0000256" key="5">
    <source>
        <dbReference type="ARBA" id="ARBA00022989"/>
    </source>
</evidence>
<dbReference type="GO" id="GO:0050916">
    <property type="term" value="P:sensory perception of sweet taste"/>
    <property type="evidence" value="ECO:0007669"/>
    <property type="project" value="UniProtKB-ARBA"/>
</dbReference>
<accession>A0AA38IDF8</accession>
<sequence length="501" mass="58591">MKFSLNLLKIFGFFPLYGICKSSNTLKFSWLSLRTLYSLFWFICLCLYSSIEIYKVFFVDQSMKQTSVAAFYISGILCHILFIKLARNWPKLMNEWHNTEETMGITGITINLRKKLQILSTTFIFLAAAEHILIKWYIFREIARKYDSALWTKQALVYMHYYTFCHITQYSLWKGIFFQIITIRSTFSWTFIDVFIMLVTTAFALRVKQFTFKVEILAKSKANNIKLWKKLRQEYYQLYQLCCLLNNKLTYIIFLSYGTNMYFILMQLFGSMKHLTSTLRKVYYYMSFFLLIARLLGVTLFGASVSNESGKILPLLFSVPSPSYNKEVERLIDQVTKNEIVISVMNFFKVNKALLFKFTGVLVTYELALMQFNTYSLNTDETVEDDRCWLFTNTNAVIVTKILSISFYAAALYEEHSKIQAYILSVPLSLYNLEICRLTNQVLYVEIAITGSRFFTVRKRTVLTIAGFVATYQLVLKHLNTQIIPNFNVVSNTNKTGYPKN</sequence>
<evidence type="ECO:0000256" key="8">
    <source>
        <dbReference type="SAM" id="Phobius"/>
    </source>
</evidence>
<evidence type="ECO:0000313" key="10">
    <source>
        <dbReference type="Proteomes" id="UP001168821"/>
    </source>
</evidence>
<protein>
    <recommendedName>
        <fullName evidence="11">Gustatory receptor</fullName>
    </recommendedName>
</protein>
<keyword evidence="4 8" id="KW-0812">Transmembrane</keyword>
<dbReference type="Proteomes" id="UP001168821">
    <property type="component" value="Unassembled WGS sequence"/>
</dbReference>